<protein>
    <submittedName>
        <fullName evidence="3">Phospholipid-transporting ATPase ABCA1-like</fullName>
    </submittedName>
</protein>
<dbReference type="GO" id="GO:0016020">
    <property type="term" value="C:membrane"/>
    <property type="evidence" value="ECO:0007669"/>
    <property type="project" value="InterPro"/>
</dbReference>
<dbReference type="Proteomes" id="UP000515152">
    <property type="component" value="Chromosome 18"/>
</dbReference>
<dbReference type="RefSeq" id="XP_042566422.1">
    <property type="nucleotide sequence ID" value="XM_042710488.1"/>
</dbReference>
<keyword evidence="1" id="KW-1133">Transmembrane helix</keyword>
<dbReference type="AlphaFoldDB" id="A0A8M1KRB7"/>
<dbReference type="GO" id="GO:0033700">
    <property type="term" value="P:phospholipid efflux"/>
    <property type="evidence" value="ECO:0007669"/>
    <property type="project" value="TreeGrafter"/>
</dbReference>
<organism evidence="2 3">
    <name type="scientific">Clupea harengus</name>
    <name type="common">Atlantic herring</name>
    <dbReference type="NCBI Taxonomy" id="7950"/>
    <lineage>
        <taxon>Eukaryota</taxon>
        <taxon>Metazoa</taxon>
        <taxon>Chordata</taxon>
        <taxon>Craniata</taxon>
        <taxon>Vertebrata</taxon>
        <taxon>Euteleostomi</taxon>
        <taxon>Actinopterygii</taxon>
        <taxon>Neopterygii</taxon>
        <taxon>Teleostei</taxon>
        <taxon>Clupei</taxon>
        <taxon>Clupeiformes</taxon>
        <taxon>Clupeoidei</taxon>
        <taxon>Clupeidae</taxon>
        <taxon>Clupea</taxon>
    </lineage>
</organism>
<proteinExistence type="predicted"/>
<gene>
    <name evidence="3" type="primary">LOC122133751</name>
</gene>
<evidence type="ECO:0000313" key="2">
    <source>
        <dbReference type="Proteomes" id="UP000515152"/>
    </source>
</evidence>
<dbReference type="OrthoDB" id="10255969at2759"/>
<evidence type="ECO:0000313" key="3">
    <source>
        <dbReference type="RefSeq" id="XP_042566422.1"/>
    </source>
</evidence>
<name>A0A8M1KRB7_CLUHA</name>
<keyword evidence="1" id="KW-0812">Transmembrane</keyword>
<dbReference type="InterPro" id="IPR026082">
    <property type="entry name" value="ABCA"/>
</dbReference>
<dbReference type="GeneID" id="122133751"/>
<dbReference type="GO" id="GO:0090554">
    <property type="term" value="F:phosphatidylcholine floppase activity"/>
    <property type="evidence" value="ECO:0007669"/>
    <property type="project" value="TreeGrafter"/>
</dbReference>
<dbReference type="GO" id="GO:0140359">
    <property type="term" value="F:ABC-type transporter activity"/>
    <property type="evidence" value="ECO:0007669"/>
    <property type="project" value="InterPro"/>
</dbReference>
<sequence length="74" mass="8399">MTLAWVYSVAMFVKGMVQEKEARLKETVRMMGLRSATYWMSWVISSVIPLSISALLLTLILKVIPRLILADSLQ</sequence>
<keyword evidence="1" id="KW-0472">Membrane</keyword>
<accession>A0A8M1KRB7</accession>
<dbReference type="GO" id="GO:0090556">
    <property type="term" value="F:phosphatidylserine floppase activity"/>
    <property type="evidence" value="ECO:0007669"/>
    <property type="project" value="TreeGrafter"/>
</dbReference>
<dbReference type="PANTHER" id="PTHR19229">
    <property type="entry name" value="ATP-BINDING CASSETTE TRANSPORTER SUBFAMILY A ABCA"/>
    <property type="match status" value="1"/>
</dbReference>
<feature type="transmembrane region" description="Helical" evidence="1">
    <location>
        <begin position="39"/>
        <end position="64"/>
    </location>
</feature>
<reference evidence="3" key="1">
    <citation type="submission" date="2025-08" db="UniProtKB">
        <authorList>
            <consortium name="RefSeq"/>
        </authorList>
    </citation>
    <scope>IDENTIFICATION</scope>
</reference>
<evidence type="ECO:0000256" key="1">
    <source>
        <dbReference type="SAM" id="Phobius"/>
    </source>
</evidence>
<dbReference type="KEGG" id="char:122133751"/>
<dbReference type="PANTHER" id="PTHR19229:SF234">
    <property type="entry name" value="ATP-BINDING CASSETTE SUB-FAMILY A MEMBER 1-LIKE"/>
    <property type="match status" value="1"/>
</dbReference>
<keyword evidence="2" id="KW-1185">Reference proteome</keyword>